<gene>
    <name evidence="1" type="ORF">HNV28_34860</name>
</gene>
<evidence type="ECO:0000313" key="2">
    <source>
        <dbReference type="Proteomes" id="UP000533080"/>
    </source>
</evidence>
<dbReference type="InterPro" id="IPR011990">
    <property type="entry name" value="TPR-like_helical_dom_sf"/>
</dbReference>
<organism evidence="1 2">
    <name type="scientific">Myxococcus xanthus</name>
    <dbReference type="NCBI Taxonomy" id="34"/>
    <lineage>
        <taxon>Bacteria</taxon>
        <taxon>Pseudomonadati</taxon>
        <taxon>Myxococcota</taxon>
        <taxon>Myxococcia</taxon>
        <taxon>Myxococcales</taxon>
        <taxon>Cystobacterineae</taxon>
        <taxon>Myxococcaceae</taxon>
        <taxon>Myxococcus</taxon>
    </lineage>
</organism>
<dbReference type="EMBL" id="JABFNT010000195">
    <property type="protein sequence ID" value="NOJ83433.1"/>
    <property type="molecule type" value="Genomic_DNA"/>
</dbReference>
<evidence type="ECO:0000313" key="1">
    <source>
        <dbReference type="EMBL" id="NOJ83433.1"/>
    </source>
</evidence>
<protein>
    <recommendedName>
        <fullName evidence="3">Tetratricopeptide repeat protein</fullName>
    </recommendedName>
</protein>
<accession>A0A7Y4IQ90</accession>
<dbReference type="Proteomes" id="UP000533080">
    <property type="component" value="Unassembled WGS sequence"/>
</dbReference>
<dbReference type="Gene3D" id="1.25.40.10">
    <property type="entry name" value="Tetratricopeptide repeat domain"/>
    <property type="match status" value="1"/>
</dbReference>
<comment type="caution">
    <text evidence="1">The sequence shown here is derived from an EMBL/GenBank/DDBJ whole genome shotgun (WGS) entry which is preliminary data.</text>
</comment>
<name>A0A7Y4IQ90_MYXXA</name>
<dbReference type="SUPFAM" id="SSF48452">
    <property type="entry name" value="TPR-like"/>
    <property type="match status" value="1"/>
</dbReference>
<evidence type="ECO:0008006" key="3">
    <source>
        <dbReference type="Google" id="ProtNLM"/>
    </source>
</evidence>
<dbReference type="RefSeq" id="WP_171445195.1">
    <property type="nucleotide sequence ID" value="NZ_JABFNS010000197.1"/>
</dbReference>
<reference evidence="1 2" key="1">
    <citation type="submission" date="2020-05" db="EMBL/GenBank/DDBJ databases">
        <authorList>
            <person name="Whitworth D."/>
        </authorList>
    </citation>
    <scope>NUCLEOTIDE SEQUENCE [LARGE SCALE GENOMIC DNA]</scope>
    <source>
        <strain evidence="1 2">AM005</strain>
    </source>
</reference>
<dbReference type="AlphaFoldDB" id="A0A7Y4IQ90"/>
<sequence length="263" mass="29026">MVVIAVAAGAIGVVAYAWEPEGRAMGWVRTASPLLILVAFERYRRWRFQKWAVLSEQGAALLEAGDLGAARRVLEEAEGYAFRAPEHVLTRLHLGYCALLEGQVDSARSALLALSRWWRTKEVPEVYAAAPDILAACLALQGDLVEARHWLEEAHRRRRPGAANFSFGEVFILCREERYGAVVRLLDDGLDATAKSLVHSRKLLGVVRAFAWDALAMEGGGTPGEELKGLEAIQPGEFSYLGARWPRMEAFLRARGLSEKEAA</sequence>
<proteinExistence type="predicted"/>